<gene>
    <name evidence="2" type="ORF">SAMN06265379_1035</name>
</gene>
<dbReference type="Pfam" id="PF13585">
    <property type="entry name" value="CHU_C"/>
    <property type="match status" value="1"/>
</dbReference>
<dbReference type="NCBIfam" id="TIGR04131">
    <property type="entry name" value="Bac_Flav_CTERM"/>
    <property type="match status" value="1"/>
</dbReference>
<evidence type="ECO:0000313" key="2">
    <source>
        <dbReference type="EMBL" id="SMO57156.1"/>
    </source>
</evidence>
<keyword evidence="3" id="KW-1185">Reference proteome</keyword>
<evidence type="ECO:0000313" key="3">
    <source>
        <dbReference type="Proteomes" id="UP000319040"/>
    </source>
</evidence>
<sequence length="420" mass="46426">MNTLFKYIFIFLLAASSQLSAQTVSIVSDNATASGNAAYPQKDTLFFYADIASATLSVAPISGSNVTYTWDKYENGGWTEVMTINVPDFPAVINEGAYRVTVNNNGVFVGQDVCWTFEPRILTLEVDTIFSDCTHIQLTTNTTTKPLNYLNPANGNPYTVNYELAYEWSSEPAGDANTYTEAQPTMEAPVEPITYAATAIAFNGAHSLEANFVYDDPKAVEANFTFNVTDRENKNELPINTKFTGITEYTGSSEILVFINDSSKGLNKSYTIDFNTNTEGGEEKPTENDLIEITFDKLGEYYMDVSVKNDLSGCTDLTPLGPIKIEEIYLGIPNVFTPDGDGINDEFMAVYSSIKEFKLIVFNRWGRKVFQTTDPGEAWDGKIGGKDAAEGVYFYVVTAKGYNKGEERKYEGPVHLLRGN</sequence>
<dbReference type="Proteomes" id="UP000319040">
    <property type="component" value="Unassembled WGS sequence"/>
</dbReference>
<dbReference type="EMBL" id="FXTB01000003">
    <property type="protein sequence ID" value="SMO57156.1"/>
    <property type="molecule type" value="Genomic_DNA"/>
</dbReference>
<keyword evidence="1" id="KW-0732">Signal</keyword>
<protein>
    <submittedName>
        <fullName evidence="2">Gliding motility-associated C-terminal domain-containing protein</fullName>
    </submittedName>
</protein>
<proteinExistence type="predicted"/>
<name>A0A521CCK1_SACCC</name>
<reference evidence="2 3" key="1">
    <citation type="submission" date="2017-05" db="EMBL/GenBank/DDBJ databases">
        <authorList>
            <person name="Varghese N."/>
            <person name="Submissions S."/>
        </authorList>
    </citation>
    <scope>NUCLEOTIDE SEQUENCE [LARGE SCALE GENOMIC DNA]</scope>
    <source>
        <strain evidence="2 3">DSM 27040</strain>
    </source>
</reference>
<dbReference type="InterPro" id="IPR026341">
    <property type="entry name" value="T9SS_type_B"/>
</dbReference>
<feature type="chain" id="PRO_5022181065" evidence="1">
    <location>
        <begin position="22"/>
        <end position="420"/>
    </location>
</feature>
<evidence type="ECO:0000256" key="1">
    <source>
        <dbReference type="SAM" id="SignalP"/>
    </source>
</evidence>
<dbReference type="AlphaFoldDB" id="A0A521CCK1"/>
<accession>A0A521CCK1</accession>
<dbReference type="RefSeq" id="WP_221929380.1">
    <property type="nucleotide sequence ID" value="NZ_FXTB01000003.1"/>
</dbReference>
<organism evidence="2 3">
    <name type="scientific">Saccharicrinis carchari</name>
    <dbReference type="NCBI Taxonomy" id="1168039"/>
    <lineage>
        <taxon>Bacteria</taxon>
        <taxon>Pseudomonadati</taxon>
        <taxon>Bacteroidota</taxon>
        <taxon>Bacteroidia</taxon>
        <taxon>Marinilabiliales</taxon>
        <taxon>Marinilabiliaceae</taxon>
        <taxon>Saccharicrinis</taxon>
    </lineage>
</organism>
<feature type="signal peptide" evidence="1">
    <location>
        <begin position="1"/>
        <end position="21"/>
    </location>
</feature>